<evidence type="ECO:0000313" key="8">
    <source>
        <dbReference type="Proteomes" id="UP001157947"/>
    </source>
</evidence>
<feature type="transmembrane region" description="Helical" evidence="5">
    <location>
        <begin position="70"/>
        <end position="90"/>
    </location>
</feature>
<dbReference type="Proteomes" id="UP001157947">
    <property type="component" value="Unassembled WGS sequence"/>
</dbReference>
<gene>
    <name evidence="7" type="ORF">SAMN06264868_11422</name>
</gene>
<evidence type="ECO:0000313" key="7">
    <source>
        <dbReference type="EMBL" id="SMP15807.1"/>
    </source>
</evidence>
<reference evidence="7" key="1">
    <citation type="submission" date="2017-05" db="EMBL/GenBank/DDBJ databases">
        <authorList>
            <person name="Varghese N."/>
            <person name="Submissions S."/>
        </authorList>
    </citation>
    <scope>NUCLEOTIDE SEQUENCE</scope>
    <source>
        <strain evidence="7">DSM 18763</strain>
    </source>
</reference>
<feature type="transmembrane region" description="Helical" evidence="5">
    <location>
        <begin position="36"/>
        <end position="58"/>
    </location>
</feature>
<feature type="transmembrane region" description="Helical" evidence="5">
    <location>
        <begin position="125"/>
        <end position="145"/>
    </location>
</feature>
<evidence type="ECO:0000256" key="1">
    <source>
        <dbReference type="ARBA" id="ARBA00004370"/>
    </source>
</evidence>
<name>A0AA46AF13_9AQUI</name>
<keyword evidence="4 5" id="KW-0472">Membrane</keyword>
<evidence type="ECO:0000256" key="4">
    <source>
        <dbReference type="ARBA" id="ARBA00023136"/>
    </source>
</evidence>
<keyword evidence="2 5" id="KW-0812">Transmembrane</keyword>
<keyword evidence="8" id="KW-1185">Reference proteome</keyword>
<dbReference type="GO" id="GO:0016020">
    <property type="term" value="C:membrane"/>
    <property type="evidence" value="ECO:0007669"/>
    <property type="project" value="UniProtKB-SubCell"/>
</dbReference>
<evidence type="ECO:0000259" key="6">
    <source>
        <dbReference type="Pfam" id="PF13664"/>
    </source>
</evidence>
<evidence type="ECO:0000256" key="3">
    <source>
        <dbReference type="ARBA" id="ARBA00022989"/>
    </source>
</evidence>
<dbReference type="AlphaFoldDB" id="A0AA46AF13"/>
<evidence type="ECO:0000256" key="5">
    <source>
        <dbReference type="SAM" id="Phobius"/>
    </source>
</evidence>
<protein>
    <recommendedName>
        <fullName evidence="6">TMEM205-like domain-containing protein</fullName>
    </recommendedName>
</protein>
<comment type="caution">
    <text evidence="7">The sequence shown here is derived from an EMBL/GenBank/DDBJ whole genome shotgun (WGS) entry which is preliminary data.</text>
</comment>
<accession>A0AA46AF13</accession>
<organism evidence="7 8">
    <name type="scientific">Venenivibrio stagnispumantis</name>
    <dbReference type="NCBI Taxonomy" id="407998"/>
    <lineage>
        <taxon>Bacteria</taxon>
        <taxon>Pseudomonadati</taxon>
        <taxon>Aquificota</taxon>
        <taxon>Aquificia</taxon>
        <taxon>Aquificales</taxon>
        <taxon>Hydrogenothermaceae</taxon>
        <taxon>Venenivibrio</taxon>
    </lineage>
</organism>
<dbReference type="InterPro" id="IPR025423">
    <property type="entry name" value="TMEM205-like"/>
</dbReference>
<keyword evidence="3 5" id="KW-1133">Transmembrane helix</keyword>
<dbReference type="Pfam" id="PF13664">
    <property type="entry name" value="DUF4149"/>
    <property type="match status" value="1"/>
</dbReference>
<sequence>MGFLIGASVFFTFIVAPLLFSHFNHRLAGEITNIIFPYYFGIGWILGIVIYTIIAILSTKNKEILRKLKYFVIGISIYIISSMALHKAILPIGQTLNSQYYQLLDEKKEPEAEQIKEKFKTIHSISSAINLFNIILLLFLFYNLYTTKKEEL</sequence>
<comment type="subcellular location">
    <subcellularLocation>
        <location evidence="1">Membrane</location>
    </subcellularLocation>
</comment>
<proteinExistence type="predicted"/>
<evidence type="ECO:0000256" key="2">
    <source>
        <dbReference type="ARBA" id="ARBA00022692"/>
    </source>
</evidence>
<dbReference type="EMBL" id="FXTX01000014">
    <property type="protein sequence ID" value="SMP15807.1"/>
    <property type="molecule type" value="Genomic_DNA"/>
</dbReference>
<feature type="domain" description="TMEM205-like" evidence="6">
    <location>
        <begin position="2"/>
        <end position="91"/>
    </location>
</feature>